<reference evidence="1 2" key="1">
    <citation type="journal article" date="2010" name="Science">
        <title>Genome expansion and gene loss in powdery mildew fungi reveal tradeoffs in extreme parasitism.</title>
        <authorList>
            <person name="Spanu P.D."/>
            <person name="Abbott J.C."/>
            <person name="Amselem J."/>
            <person name="Burgis T.A."/>
            <person name="Soanes D.M."/>
            <person name="Stueber K."/>
            <person name="Ver Loren van Themaat E."/>
            <person name="Brown J.K.M."/>
            <person name="Butcher S.A."/>
            <person name="Gurr S.J."/>
            <person name="Lebrun M.-H."/>
            <person name="Ridout C.J."/>
            <person name="Schulze-Lefert P."/>
            <person name="Talbot N.J."/>
            <person name="Ahmadinejad N."/>
            <person name="Ametz C."/>
            <person name="Barton G.R."/>
            <person name="Benjdia M."/>
            <person name="Bidzinski P."/>
            <person name="Bindschedler L.V."/>
            <person name="Both M."/>
            <person name="Brewer M.T."/>
            <person name="Cadle-Davidson L."/>
            <person name="Cadle-Davidson M.M."/>
            <person name="Collemare J."/>
            <person name="Cramer R."/>
            <person name="Frenkel O."/>
            <person name="Godfrey D."/>
            <person name="Harriman J."/>
            <person name="Hoede C."/>
            <person name="King B.C."/>
            <person name="Klages S."/>
            <person name="Kleemann J."/>
            <person name="Knoll D."/>
            <person name="Koti P.S."/>
            <person name="Kreplak J."/>
            <person name="Lopez-Ruiz F.J."/>
            <person name="Lu X."/>
            <person name="Maekawa T."/>
            <person name="Mahanil S."/>
            <person name="Micali C."/>
            <person name="Milgroom M.G."/>
            <person name="Montana G."/>
            <person name="Noir S."/>
            <person name="O'Connell R.J."/>
            <person name="Oberhaensli S."/>
            <person name="Parlange F."/>
            <person name="Pedersen C."/>
            <person name="Quesneville H."/>
            <person name="Reinhardt R."/>
            <person name="Rott M."/>
            <person name="Sacristan S."/>
            <person name="Schmidt S.M."/>
            <person name="Schoen M."/>
            <person name="Skamnioti P."/>
            <person name="Sommer H."/>
            <person name="Stephens A."/>
            <person name="Takahara H."/>
            <person name="Thordal-Christensen H."/>
            <person name="Vigouroux M."/>
            <person name="Wessling R."/>
            <person name="Wicker T."/>
            <person name="Panstruga R."/>
        </authorList>
    </citation>
    <scope>NUCLEOTIDE SEQUENCE [LARGE SCALE GENOMIC DNA]</scope>
    <source>
        <strain evidence="1">DH14</strain>
    </source>
</reference>
<dbReference type="EMBL" id="CAUH01006116">
    <property type="protein sequence ID" value="CCU82285.1"/>
    <property type="molecule type" value="Genomic_DNA"/>
</dbReference>
<keyword evidence="2" id="KW-1185">Reference proteome</keyword>
<dbReference type="HOGENOM" id="CLU_2320004_0_0_1"/>
<comment type="caution">
    <text evidence="1">The sequence shown here is derived from an EMBL/GenBank/DDBJ whole genome shotgun (WGS) entry which is preliminary data.</text>
</comment>
<name>N1JNQ6_BLUG1</name>
<organism evidence="1 2">
    <name type="scientific">Blumeria graminis f. sp. hordei (strain DH14)</name>
    <name type="common">Barley powdery mildew</name>
    <name type="synonym">Oidium monilioides f. sp. hordei</name>
    <dbReference type="NCBI Taxonomy" id="546991"/>
    <lineage>
        <taxon>Eukaryota</taxon>
        <taxon>Fungi</taxon>
        <taxon>Dikarya</taxon>
        <taxon>Ascomycota</taxon>
        <taxon>Pezizomycotina</taxon>
        <taxon>Leotiomycetes</taxon>
        <taxon>Erysiphales</taxon>
        <taxon>Erysiphaceae</taxon>
        <taxon>Blumeria</taxon>
        <taxon>Blumeria hordei</taxon>
    </lineage>
</organism>
<dbReference type="InParanoid" id="N1JNQ6"/>
<gene>
    <name evidence="1" type="ORF">BGHDH14_bgh04265</name>
</gene>
<dbReference type="AlphaFoldDB" id="N1JNQ6"/>
<proteinExistence type="predicted"/>
<dbReference type="Proteomes" id="UP000015441">
    <property type="component" value="Unassembled WGS sequence"/>
</dbReference>
<protein>
    <submittedName>
        <fullName evidence="1">CSEP0200 putative effector protein</fullName>
    </submittedName>
</protein>
<evidence type="ECO:0000313" key="1">
    <source>
        <dbReference type="EMBL" id="CCU82285.1"/>
    </source>
</evidence>
<accession>N1JNQ6</accession>
<evidence type="ECO:0000313" key="2">
    <source>
        <dbReference type="Proteomes" id="UP000015441"/>
    </source>
</evidence>
<sequence>MAWSRVVRSGFGLAAARLVSISSSKPEPRGCWVEGWKPRARLFACGCRQGCGQASTIGCKVSAHGLLGRTSEMAAPLLTTFIPTYFKNWSKYPHALEDN</sequence>